<reference evidence="2" key="1">
    <citation type="journal article" date="2022" name="bioRxiv">
        <title>Sequencing and chromosome-scale assembly of the giantPleurodeles waltlgenome.</title>
        <authorList>
            <person name="Brown T."/>
            <person name="Elewa A."/>
            <person name="Iarovenko S."/>
            <person name="Subramanian E."/>
            <person name="Araus A.J."/>
            <person name="Petzold A."/>
            <person name="Susuki M."/>
            <person name="Suzuki K.-i.T."/>
            <person name="Hayashi T."/>
            <person name="Toyoda A."/>
            <person name="Oliveira C."/>
            <person name="Osipova E."/>
            <person name="Leigh N.D."/>
            <person name="Simon A."/>
            <person name="Yun M.H."/>
        </authorList>
    </citation>
    <scope>NUCLEOTIDE SEQUENCE</scope>
    <source>
        <strain evidence="2">20211129_DDA</strain>
        <tissue evidence="2">Liver</tissue>
    </source>
</reference>
<sequence>MPAAGPRGVRRAVPRRPRAGASLRWVPRVIAAACEVGGRPGGGETQGAVVPQVSGPPEVDWSPGPACAASFEARRRCCGAWTGPTWADWRQGEILRS</sequence>
<keyword evidence="3" id="KW-1185">Reference proteome</keyword>
<evidence type="ECO:0000313" key="2">
    <source>
        <dbReference type="EMBL" id="KAJ1158233.1"/>
    </source>
</evidence>
<accession>A0AAV7S4N6</accession>
<evidence type="ECO:0000256" key="1">
    <source>
        <dbReference type="SAM" id="MobiDB-lite"/>
    </source>
</evidence>
<dbReference type="AlphaFoldDB" id="A0AAV7S4N6"/>
<name>A0AAV7S4N6_PLEWA</name>
<feature type="region of interest" description="Disordered" evidence="1">
    <location>
        <begin position="37"/>
        <end position="58"/>
    </location>
</feature>
<organism evidence="2 3">
    <name type="scientific">Pleurodeles waltl</name>
    <name type="common">Iberian ribbed newt</name>
    <dbReference type="NCBI Taxonomy" id="8319"/>
    <lineage>
        <taxon>Eukaryota</taxon>
        <taxon>Metazoa</taxon>
        <taxon>Chordata</taxon>
        <taxon>Craniata</taxon>
        <taxon>Vertebrata</taxon>
        <taxon>Euteleostomi</taxon>
        <taxon>Amphibia</taxon>
        <taxon>Batrachia</taxon>
        <taxon>Caudata</taxon>
        <taxon>Salamandroidea</taxon>
        <taxon>Salamandridae</taxon>
        <taxon>Pleurodelinae</taxon>
        <taxon>Pleurodeles</taxon>
    </lineage>
</organism>
<dbReference type="EMBL" id="JANPWB010000009">
    <property type="protein sequence ID" value="KAJ1158233.1"/>
    <property type="molecule type" value="Genomic_DNA"/>
</dbReference>
<comment type="caution">
    <text evidence="2">The sequence shown here is derived from an EMBL/GenBank/DDBJ whole genome shotgun (WGS) entry which is preliminary data.</text>
</comment>
<proteinExistence type="predicted"/>
<dbReference type="Proteomes" id="UP001066276">
    <property type="component" value="Chromosome 5"/>
</dbReference>
<evidence type="ECO:0000313" key="3">
    <source>
        <dbReference type="Proteomes" id="UP001066276"/>
    </source>
</evidence>
<gene>
    <name evidence="2" type="ORF">NDU88_010927</name>
</gene>
<protein>
    <submittedName>
        <fullName evidence="2">Uncharacterized protein</fullName>
    </submittedName>
</protein>